<dbReference type="PATRIC" id="fig|92706.3.peg.1380"/>
<dbReference type="EMBL" id="CP011309">
    <property type="protein sequence ID" value="AKF27258.1"/>
    <property type="molecule type" value="Genomic_DNA"/>
</dbReference>
<name>A0A0F6Z596_9CORY</name>
<organism evidence="1 2">
    <name type="scientific">[Brevibacterium] flavum</name>
    <dbReference type="NCBI Taxonomy" id="92706"/>
    <lineage>
        <taxon>Bacteria</taxon>
        <taxon>Bacillati</taxon>
        <taxon>Actinomycetota</taxon>
        <taxon>Actinomycetes</taxon>
        <taxon>Mycobacteriales</taxon>
        <taxon>Corynebacteriaceae</taxon>
        <taxon>Corynebacterium</taxon>
    </lineage>
</organism>
<sequence>MRFETEYVERLYVFSTTQQAQEISEELAVEFLKENPDISHHEILVQHSVEDTFEVEKVWVEMFGDSTDIQDRTISLIEYRFTINSNADEDMDELSMGIYAVIRALIKKHSKVEYFSMFSLASDLLASDLEEE</sequence>
<protein>
    <submittedName>
        <fullName evidence="1">Uncharacterized protein</fullName>
    </submittedName>
</protein>
<gene>
    <name evidence="1" type="ORF">YH66_06645</name>
</gene>
<proteinExistence type="predicted"/>
<dbReference type="Proteomes" id="UP000034037">
    <property type="component" value="Chromosome"/>
</dbReference>
<dbReference type="AlphaFoldDB" id="A0A0F6Z596"/>
<dbReference type="HOGENOM" id="CLU_1913532_0_0_11"/>
<evidence type="ECO:0000313" key="2">
    <source>
        <dbReference type="Proteomes" id="UP000034037"/>
    </source>
</evidence>
<keyword evidence="2" id="KW-1185">Reference proteome</keyword>
<accession>A0A0F6Z596</accession>
<reference evidence="1 2" key="1">
    <citation type="submission" date="2015-04" db="EMBL/GenBank/DDBJ databases">
        <title>Complete Genome Sequence of Brevibacterium flavum ATCC 15168.</title>
        <authorList>
            <person name="Ahn J."/>
            <person name="Park G."/>
            <person name="Jeon W."/>
            <person name="Jang Y."/>
            <person name="Jang M."/>
            <person name="Lee H."/>
            <person name="Lee H."/>
        </authorList>
    </citation>
    <scope>NUCLEOTIDE SEQUENCE [LARGE SCALE GENOMIC DNA]</scope>
    <source>
        <strain evidence="1 2">ATCC 15168</strain>
    </source>
</reference>
<evidence type="ECO:0000313" key="1">
    <source>
        <dbReference type="EMBL" id="AKF27258.1"/>
    </source>
</evidence>
<dbReference type="RefSeq" id="WP_003861380.1">
    <property type="nucleotide sequence ID" value="NZ_CP011309.1"/>
</dbReference>